<evidence type="ECO:0000259" key="2">
    <source>
        <dbReference type="PROSITE" id="PS50110"/>
    </source>
</evidence>
<dbReference type="Gene3D" id="3.40.50.2300">
    <property type="match status" value="1"/>
</dbReference>
<dbReference type="SUPFAM" id="SSF52172">
    <property type="entry name" value="CheY-like"/>
    <property type="match status" value="1"/>
</dbReference>
<feature type="domain" description="Response regulatory" evidence="2">
    <location>
        <begin position="8"/>
        <end position="123"/>
    </location>
</feature>
<organism evidence="3 4">
    <name type="scientific">Niastella caeni</name>
    <dbReference type="NCBI Taxonomy" id="2569763"/>
    <lineage>
        <taxon>Bacteria</taxon>
        <taxon>Pseudomonadati</taxon>
        <taxon>Bacteroidota</taxon>
        <taxon>Chitinophagia</taxon>
        <taxon>Chitinophagales</taxon>
        <taxon>Chitinophagaceae</taxon>
        <taxon>Niastella</taxon>
    </lineage>
</organism>
<dbReference type="OrthoDB" id="679874at2"/>
<dbReference type="Pfam" id="PF00072">
    <property type="entry name" value="Response_reg"/>
    <property type="match status" value="1"/>
</dbReference>
<keyword evidence="4" id="KW-1185">Reference proteome</keyword>
<dbReference type="PROSITE" id="PS50110">
    <property type="entry name" value="RESPONSE_REGULATORY"/>
    <property type="match status" value="1"/>
</dbReference>
<dbReference type="RefSeq" id="WP_136578053.1">
    <property type="nucleotide sequence ID" value="NZ_STFF01000004.1"/>
</dbReference>
<dbReference type="Proteomes" id="UP000306918">
    <property type="component" value="Unassembled WGS sequence"/>
</dbReference>
<dbReference type="InterPro" id="IPR001789">
    <property type="entry name" value="Sig_transdc_resp-reg_receiver"/>
</dbReference>
<comment type="caution">
    <text evidence="1">Lacks conserved residue(s) required for the propagation of feature annotation.</text>
</comment>
<evidence type="ECO:0000313" key="4">
    <source>
        <dbReference type="Proteomes" id="UP000306918"/>
    </source>
</evidence>
<evidence type="ECO:0000313" key="3">
    <source>
        <dbReference type="EMBL" id="THU38097.1"/>
    </source>
</evidence>
<name>A0A4S8HRG4_9BACT</name>
<gene>
    <name evidence="3" type="ORF">FAM09_15540</name>
</gene>
<dbReference type="AlphaFoldDB" id="A0A4S8HRG4"/>
<dbReference type="GO" id="GO:0000160">
    <property type="term" value="P:phosphorelay signal transduction system"/>
    <property type="evidence" value="ECO:0007669"/>
    <property type="project" value="InterPro"/>
</dbReference>
<comment type="caution">
    <text evidence="3">The sequence shown here is derived from an EMBL/GenBank/DDBJ whole genome shotgun (WGS) entry which is preliminary data.</text>
</comment>
<proteinExistence type="predicted"/>
<accession>A0A4S8HRG4</accession>
<dbReference type="InterPro" id="IPR011006">
    <property type="entry name" value="CheY-like_superfamily"/>
</dbReference>
<protein>
    <submittedName>
        <fullName evidence="3">Response regulator transcription factor</fullName>
    </submittedName>
</protein>
<dbReference type="SMART" id="SM00448">
    <property type="entry name" value="REC"/>
    <property type="match status" value="1"/>
</dbReference>
<reference evidence="3 4" key="1">
    <citation type="submission" date="2019-04" db="EMBL/GenBank/DDBJ databases">
        <title>Niastella caeni sp. nov., isolated from activated sludge.</title>
        <authorList>
            <person name="Sheng M."/>
        </authorList>
    </citation>
    <scope>NUCLEOTIDE SEQUENCE [LARGE SCALE GENOMIC DNA]</scope>
    <source>
        <strain evidence="3 4">HX-2-15</strain>
    </source>
</reference>
<dbReference type="EMBL" id="STFF01000004">
    <property type="protein sequence ID" value="THU38097.1"/>
    <property type="molecule type" value="Genomic_DNA"/>
</dbReference>
<evidence type="ECO:0000256" key="1">
    <source>
        <dbReference type="PROSITE-ProRule" id="PRU00169"/>
    </source>
</evidence>
<sequence length="131" mass="14776">MIRTGVVKVALIDNHSIMRECIHNFLSEFGYSISLQANDGRELISQLSKDNVPDICLLEFNARKKAGYETIKMLKTNWPQMKIAIYSMQAGPVENKTQVSGADMVISYQTSLTELKNTLEQLLKQQPVLAE</sequence>